<reference evidence="2 3" key="1">
    <citation type="submission" date="2013-03" db="EMBL/GenBank/DDBJ databases">
        <title>The Genome Sequence of Phialophora europaea CBS 101466.</title>
        <authorList>
            <consortium name="The Broad Institute Genomics Platform"/>
            <person name="Cuomo C."/>
            <person name="de Hoog S."/>
            <person name="Gorbushina A."/>
            <person name="Walker B."/>
            <person name="Young S.K."/>
            <person name="Zeng Q."/>
            <person name="Gargeya S."/>
            <person name="Fitzgerald M."/>
            <person name="Haas B."/>
            <person name="Abouelleil A."/>
            <person name="Allen A.W."/>
            <person name="Alvarado L."/>
            <person name="Arachchi H.M."/>
            <person name="Berlin A.M."/>
            <person name="Chapman S.B."/>
            <person name="Gainer-Dewar J."/>
            <person name="Goldberg J."/>
            <person name="Griggs A."/>
            <person name="Gujja S."/>
            <person name="Hansen M."/>
            <person name="Howarth C."/>
            <person name="Imamovic A."/>
            <person name="Ireland A."/>
            <person name="Larimer J."/>
            <person name="McCowan C."/>
            <person name="Murphy C."/>
            <person name="Pearson M."/>
            <person name="Poon T.W."/>
            <person name="Priest M."/>
            <person name="Roberts A."/>
            <person name="Saif S."/>
            <person name="Shea T."/>
            <person name="Sisk P."/>
            <person name="Sykes S."/>
            <person name="Wortman J."/>
            <person name="Nusbaum C."/>
            <person name="Birren B."/>
        </authorList>
    </citation>
    <scope>NUCLEOTIDE SEQUENCE [LARGE SCALE GENOMIC DNA]</scope>
    <source>
        <strain evidence="2 3">CBS 101466</strain>
    </source>
</reference>
<feature type="compositionally biased region" description="Basic and acidic residues" evidence="1">
    <location>
        <begin position="181"/>
        <end position="193"/>
    </location>
</feature>
<organism evidence="2 3">
    <name type="scientific">Cyphellophora europaea (strain CBS 101466)</name>
    <name type="common">Phialophora europaea</name>
    <dbReference type="NCBI Taxonomy" id="1220924"/>
    <lineage>
        <taxon>Eukaryota</taxon>
        <taxon>Fungi</taxon>
        <taxon>Dikarya</taxon>
        <taxon>Ascomycota</taxon>
        <taxon>Pezizomycotina</taxon>
        <taxon>Eurotiomycetes</taxon>
        <taxon>Chaetothyriomycetidae</taxon>
        <taxon>Chaetothyriales</taxon>
        <taxon>Cyphellophoraceae</taxon>
        <taxon>Cyphellophora</taxon>
    </lineage>
</organism>
<dbReference type="Proteomes" id="UP000030752">
    <property type="component" value="Unassembled WGS sequence"/>
</dbReference>
<sequence>MQWDNNYQGTDGLNMNFQYNRPPVNDDSYITMNISRKNGNVSIQIGVDAPRGEPRLLSTKALATVKRIVKYVRSQAPATSNSEHGEAVRDGLIYVMRVLQVRLNQHWYATNANKSTSLEEMVGLMDLNKTDEQAEEELAGLMNGLKMTDDDKDEEMEKTEEEEAAGSDDHFLELEGTMPFESKEEAKVGREEHEQQEEEQKEAHIDVTM</sequence>
<accession>W2S954</accession>
<name>W2S954_CYPE1</name>
<feature type="region of interest" description="Disordered" evidence="1">
    <location>
        <begin position="146"/>
        <end position="209"/>
    </location>
</feature>
<keyword evidence="3" id="KW-1185">Reference proteome</keyword>
<dbReference type="RefSeq" id="XP_008712977.1">
    <property type="nucleotide sequence ID" value="XM_008714755.1"/>
</dbReference>
<proteinExistence type="predicted"/>
<dbReference type="GeneID" id="19977423"/>
<dbReference type="VEuPathDB" id="FungiDB:HMPREF1541_10084"/>
<feature type="compositionally biased region" description="Acidic residues" evidence="1">
    <location>
        <begin position="150"/>
        <end position="166"/>
    </location>
</feature>
<evidence type="ECO:0000256" key="1">
    <source>
        <dbReference type="SAM" id="MobiDB-lite"/>
    </source>
</evidence>
<protein>
    <submittedName>
        <fullName evidence="2">Uncharacterized protein</fullName>
    </submittedName>
</protein>
<evidence type="ECO:0000313" key="2">
    <source>
        <dbReference type="EMBL" id="ETN45207.1"/>
    </source>
</evidence>
<dbReference type="EMBL" id="KB822713">
    <property type="protein sequence ID" value="ETN45207.1"/>
    <property type="molecule type" value="Genomic_DNA"/>
</dbReference>
<evidence type="ECO:0000313" key="3">
    <source>
        <dbReference type="Proteomes" id="UP000030752"/>
    </source>
</evidence>
<dbReference type="HOGENOM" id="CLU_1315361_0_0_1"/>
<gene>
    <name evidence="2" type="ORF">HMPREF1541_10084</name>
</gene>
<dbReference type="InParanoid" id="W2S954"/>
<dbReference type="AlphaFoldDB" id="W2S954"/>